<evidence type="ECO:0000256" key="5">
    <source>
        <dbReference type="SAM" id="Phobius"/>
    </source>
</evidence>
<feature type="transmembrane region" description="Helical" evidence="5">
    <location>
        <begin position="1179"/>
        <end position="1198"/>
    </location>
</feature>
<dbReference type="Gene3D" id="2.130.10.10">
    <property type="entry name" value="YVTN repeat-like/Quinoprotein amine dehydrogenase"/>
    <property type="match status" value="1"/>
</dbReference>
<dbReference type="GO" id="GO:0005737">
    <property type="term" value="C:cytoplasm"/>
    <property type="evidence" value="ECO:0007669"/>
    <property type="project" value="TreeGrafter"/>
</dbReference>
<evidence type="ECO:0000256" key="3">
    <source>
        <dbReference type="ARBA" id="ARBA00022737"/>
    </source>
</evidence>
<evidence type="ECO:0000256" key="4">
    <source>
        <dbReference type="SAM" id="MobiDB-lite"/>
    </source>
</evidence>
<feature type="transmembrane region" description="Helical" evidence="5">
    <location>
        <begin position="1095"/>
        <end position="1114"/>
    </location>
</feature>
<keyword evidence="5" id="KW-0812">Transmembrane</keyword>
<dbReference type="SMART" id="SM00320">
    <property type="entry name" value="WD40"/>
    <property type="match status" value="3"/>
</dbReference>
<evidence type="ECO:0000259" key="6">
    <source>
        <dbReference type="Pfam" id="PF17034"/>
    </source>
</evidence>
<dbReference type="InterPro" id="IPR037593">
    <property type="entry name" value="MIOS/Sea4"/>
</dbReference>
<feature type="transmembrane region" description="Helical" evidence="5">
    <location>
        <begin position="1305"/>
        <end position="1326"/>
    </location>
</feature>
<dbReference type="GO" id="GO:1904263">
    <property type="term" value="P:positive regulation of TORC1 signaling"/>
    <property type="evidence" value="ECO:0007669"/>
    <property type="project" value="TreeGrafter"/>
</dbReference>
<feature type="domain" description="GATOR2 complex protein MIO zinc-ribbon like" evidence="6">
    <location>
        <begin position="922"/>
        <end position="997"/>
    </location>
</feature>
<dbReference type="Gene3D" id="3.30.40.10">
    <property type="entry name" value="Zinc/RING finger domain, C3HC4 (zinc finger)"/>
    <property type="match status" value="1"/>
</dbReference>
<dbReference type="InterPro" id="IPR031488">
    <property type="entry name" value="Zn_ribbon_mio"/>
</dbReference>
<proteinExistence type="inferred from homology"/>
<evidence type="ECO:0000256" key="1">
    <source>
        <dbReference type="ARBA" id="ARBA00009713"/>
    </source>
</evidence>
<feature type="compositionally biased region" description="Polar residues" evidence="4">
    <location>
        <begin position="852"/>
        <end position="861"/>
    </location>
</feature>
<keyword evidence="5" id="KW-1133">Transmembrane helix</keyword>
<dbReference type="RefSeq" id="XP_020128381.1">
    <property type="nucleotide sequence ID" value="XM_020275805.1"/>
</dbReference>
<keyword evidence="3" id="KW-0677">Repeat</keyword>
<dbReference type="PANTHER" id="PTHR16453">
    <property type="entry name" value="WD40 DOMAIN-CONTAINING PROTEIN MIO FAMILY MEMBER"/>
    <property type="match status" value="1"/>
</dbReference>
<dbReference type="Pfam" id="PF21719">
    <property type="entry name" value="MIOS_a-sol"/>
    <property type="match status" value="1"/>
</dbReference>
<evidence type="ECO:0000313" key="8">
    <source>
        <dbReference type="EMBL" id="OJD32121.1"/>
    </source>
</evidence>
<dbReference type="SUPFAM" id="SSF50978">
    <property type="entry name" value="WD40 repeat-like"/>
    <property type="match status" value="1"/>
</dbReference>
<dbReference type="InterPro" id="IPR015943">
    <property type="entry name" value="WD40/YVTN_repeat-like_dom_sf"/>
</dbReference>
<dbReference type="Proteomes" id="UP000183809">
    <property type="component" value="Unassembled WGS sequence"/>
</dbReference>
<keyword evidence="2" id="KW-0853">WD repeat</keyword>
<evidence type="ECO:0000256" key="2">
    <source>
        <dbReference type="ARBA" id="ARBA00022574"/>
    </source>
</evidence>
<dbReference type="InterPro" id="IPR049092">
    <property type="entry name" value="MIOS_a-sol"/>
</dbReference>
<protein>
    <submittedName>
        <fullName evidence="8">Wd40 repeat-like protein</fullName>
    </submittedName>
</protein>
<reference evidence="8 9" key="1">
    <citation type="submission" date="2016-10" db="EMBL/GenBank/DDBJ databases">
        <title>Proteomics and genomics reveal pathogen-plant mechanisms compatible with a hemibiotrophic lifestyle of Diplodia corticola.</title>
        <authorList>
            <person name="Fernandes I."/>
            <person name="De Jonge R."/>
            <person name="Van De Peer Y."/>
            <person name="Devreese B."/>
            <person name="Alves A."/>
            <person name="Esteves A.C."/>
        </authorList>
    </citation>
    <scope>NUCLEOTIDE SEQUENCE [LARGE SCALE GENOMIC DNA]</scope>
    <source>
        <strain evidence="8 9">CBS 112549</strain>
    </source>
</reference>
<feature type="compositionally biased region" description="Low complexity" evidence="4">
    <location>
        <begin position="864"/>
        <end position="883"/>
    </location>
</feature>
<dbReference type="GeneID" id="31016066"/>
<dbReference type="InterPro" id="IPR013083">
    <property type="entry name" value="Znf_RING/FYVE/PHD"/>
</dbReference>
<dbReference type="STRING" id="236234.A0A1J9QUP5"/>
<gene>
    <name evidence="8" type="ORF">BKCO1_4100043</name>
</gene>
<dbReference type="Pfam" id="PF17034">
    <property type="entry name" value="zinc_ribbon_16"/>
    <property type="match status" value="1"/>
</dbReference>
<evidence type="ECO:0000259" key="7">
    <source>
        <dbReference type="Pfam" id="PF21719"/>
    </source>
</evidence>
<organism evidence="8 9">
    <name type="scientific">Diplodia corticola</name>
    <dbReference type="NCBI Taxonomy" id="236234"/>
    <lineage>
        <taxon>Eukaryota</taxon>
        <taxon>Fungi</taxon>
        <taxon>Dikarya</taxon>
        <taxon>Ascomycota</taxon>
        <taxon>Pezizomycotina</taxon>
        <taxon>Dothideomycetes</taxon>
        <taxon>Dothideomycetes incertae sedis</taxon>
        <taxon>Botryosphaeriales</taxon>
        <taxon>Botryosphaeriaceae</taxon>
        <taxon>Diplodia</taxon>
    </lineage>
</organism>
<comment type="similarity">
    <text evidence="1">Belongs to the WD repeat mio family.</text>
</comment>
<keyword evidence="5" id="KW-0472">Membrane</keyword>
<evidence type="ECO:0000313" key="9">
    <source>
        <dbReference type="Proteomes" id="UP000183809"/>
    </source>
</evidence>
<dbReference type="InterPro" id="IPR001680">
    <property type="entry name" value="WD40_rpt"/>
</dbReference>
<accession>A0A1J9QUP5</accession>
<feature type="transmembrane region" description="Helical" evidence="5">
    <location>
        <begin position="1135"/>
        <end position="1159"/>
    </location>
</feature>
<dbReference type="EMBL" id="MNUE01000041">
    <property type="protein sequence ID" value="OJD32121.1"/>
    <property type="molecule type" value="Genomic_DNA"/>
</dbReference>
<comment type="caution">
    <text evidence="8">The sequence shown here is derived from an EMBL/GenBank/DDBJ whole genome shotgun (WGS) entry which is preliminary data.</text>
</comment>
<keyword evidence="9" id="KW-1185">Reference proteome</keyword>
<name>A0A1J9QUP5_9PEZI</name>
<feature type="region of interest" description="Disordered" evidence="4">
    <location>
        <begin position="897"/>
        <end position="920"/>
    </location>
</feature>
<dbReference type="OrthoDB" id="341486at2759"/>
<dbReference type="PANTHER" id="PTHR16453:SF9">
    <property type="entry name" value="GATOR COMPLEX PROTEIN MIOS"/>
    <property type="match status" value="1"/>
</dbReference>
<feature type="domain" description="MIOS-like alpha-solenoid" evidence="7">
    <location>
        <begin position="481"/>
        <end position="716"/>
    </location>
</feature>
<sequence>MEAAIRWSPHAHQQSPHFIIVDVVGNRLRLCEVDNVDKNTVRWKQLAVRDKLPNFTAFDWSRTHEHFVAVGSASGEASLLELDAGRPDSVFTHSFPIKHQRKCNSIAFSTSNLLATGLDRVRNDFCMNIYDLNAGSYTAQQEPYKKLASSEAITSIKFFPGHPQTLVAGVSRQCIRIYDLRDSAPVSAAQYGTRQVHNLAIDPLDENYIISAGPTGDPTVSVWDRRFASRPGPATPSTEAPAGAVLELRPAVDNTHGAAVWGLRFSGTKRGCFGAISNTGELKVVEVAQFESKDQVPGSSGNASRYQHFTKYSHTLHHPWYDAVHGQDESTRTMAFDFMPEGSPIGTHSTINLQYNREVKVTKIPTQSPSVRFTALDEIYCNQMAVAEPSPPDGPISEDLLRLQTRITDDDRRPSQGAFKANTVGAFARFDKLSMENFAHKAPDRAKVTTSRERHEELLTLGYPGVSLGIADMLKSFGIAKRRAKEGYCLDCKKNKQILANDQWLVGLWELVQRLDDLAKDDGMVAEGVDLSYLGVAYIWENSLGGKQNGYRLIGRPSVSAPDFRTVIREIVQEKEYPPFQGVKTQRPEHRQLCLAICGWTFSAQRIRENCKALIEQGQYYKAIVLAVFKGHKDIALDFLKQLVRQRLLQNIGLGAVIACDTVNKDQRELCEWMAEETDDAYLKALLQYFITADWEAVAKIEELSLVDRVGVALKYLDDDQLTQFIKLVSHGARVYGDIEGIVFTGLGERAMDLFEHNIAKFGDVQTAVLVMARTNPLYVSDPRWEYWKETYFMQLQTWRCFIERTRFIVSHNRVATTRDGVCLNKPFPRQITIRCMHCQLALARRGGQLVPLSSDQQQPNPTGPATSTTTTTTPTTIPPSTTSGIAAAAAAAAAAGKPAKPASKTPNANTTANNTPSHNSGLVCPRCGRRMPRCGICMMWLGSPDPATAGGAESLKTEDPEARQMVFCMTCAHGFHGHHARDWFAKHKTCPVPDCQLGLLIFLQDPSIYCSGNTDNDIAGIGVVSVSVATASFAVILSVRAAILDGASSSDGVLPTKLRSQKELYPADIRASNKDMFSREWEHVDRLSESHFHLIIYLSCLSSSAHLASVVTLKSCFRSKSVPARIRLKLVVVFALRLAVSLMISWPPGFSAVAYIVVKKGTATITSWVPATPHSWCLDVLAALLLLYPFWIAIINISEGLKQTVRRQISSMWHSKRRWLPAYWLHSAHHRSDMHGGQKHRLHRTTEKRVKGLFWSLLLGSTRTAFFQKLFSFIASFVFVTLQKTLDTPERYGNGLCDPTTTGAGRWGCWPALAIVLALPAGAFWRGSVLRYYVDEMWDLLTTETFC</sequence>
<dbReference type="InterPro" id="IPR036322">
    <property type="entry name" value="WD40_repeat_dom_sf"/>
</dbReference>
<feature type="region of interest" description="Disordered" evidence="4">
    <location>
        <begin position="852"/>
        <end position="883"/>
    </location>
</feature>